<reference evidence="2" key="2">
    <citation type="journal article" date="2023" name="BMC Genomics">
        <title>Pest status, molecular evolution, and epigenetic factors derived from the genome assembly of Frankliniella fusca, a thysanopteran phytovirus vector.</title>
        <authorList>
            <person name="Catto M.A."/>
            <person name="Labadie P.E."/>
            <person name="Jacobson A.L."/>
            <person name="Kennedy G.G."/>
            <person name="Srinivasan R."/>
            <person name="Hunt B.G."/>
        </authorList>
    </citation>
    <scope>NUCLEOTIDE SEQUENCE</scope>
    <source>
        <strain evidence="2">PL_HMW_Pooled</strain>
    </source>
</reference>
<evidence type="ECO:0000256" key="1">
    <source>
        <dbReference type="SAM" id="MobiDB-lite"/>
    </source>
</evidence>
<evidence type="ECO:0000313" key="2">
    <source>
        <dbReference type="EMBL" id="KAK3911492.1"/>
    </source>
</evidence>
<reference evidence="2" key="1">
    <citation type="submission" date="2021-07" db="EMBL/GenBank/DDBJ databases">
        <authorList>
            <person name="Catto M.A."/>
            <person name="Jacobson A."/>
            <person name="Kennedy G."/>
            <person name="Labadie P."/>
            <person name="Hunt B.G."/>
            <person name="Srinivasan R."/>
        </authorList>
    </citation>
    <scope>NUCLEOTIDE SEQUENCE</scope>
    <source>
        <strain evidence="2">PL_HMW_Pooled</strain>
        <tissue evidence="2">Head</tissue>
    </source>
</reference>
<feature type="compositionally biased region" description="Low complexity" evidence="1">
    <location>
        <begin position="13"/>
        <end position="37"/>
    </location>
</feature>
<feature type="compositionally biased region" description="Low complexity" evidence="1">
    <location>
        <begin position="51"/>
        <end position="62"/>
    </location>
</feature>
<evidence type="ECO:0000313" key="3">
    <source>
        <dbReference type="Proteomes" id="UP001219518"/>
    </source>
</evidence>
<dbReference type="EMBL" id="JAHWGI010000269">
    <property type="protein sequence ID" value="KAK3911492.1"/>
    <property type="molecule type" value="Genomic_DNA"/>
</dbReference>
<dbReference type="Proteomes" id="UP001219518">
    <property type="component" value="Unassembled WGS sequence"/>
</dbReference>
<organism evidence="2 3">
    <name type="scientific">Frankliniella fusca</name>
    <dbReference type="NCBI Taxonomy" id="407009"/>
    <lineage>
        <taxon>Eukaryota</taxon>
        <taxon>Metazoa</taxon>
        <taxon>Ecdysozoa</taxon>
        <taxon>Arthropoda</taxon>
        <taxon>Hexapoda</taxon>
        <taxon>Insecta</taxon>
        <taxon>Pterygota</taxon>
        <taxon>Neoptera</taxon>
        <taxon>Paraneoptera</taxon>
        <taxon>Thysanoptera</taxon>
        <taxon>Terebrantia</taxon>
        <taxon>Thripoidea</taxon>
        <taxon>Thripidae</taxon>
        <taxon>Frankliniella</taxon>
    </lineage>
</organism>
<feature type="compositionally biased region" description="Basic residues" evidence="1">
    <location>
        <begin position="84"/>
        <end position="93"/>
    </location>
</feature>
<gene>
    <name evidence="2" type="ORF">KUF71_021220</name>
</gene>
<feature type="compositionally biased region" description="Pro residues" evidence="1">
    <location>
        <begin position="38"/>
        <end position="50"/>
    </location>
</feature>
<keyword evidence="3" id="KW-1185">Reference proteome</keyword>
<comment type="caution">
    <text evidence="2">The sequence shown here is derived from an EMBL/GenBank/DDBJ whole genome shotgun (WGS) entry which is preliminary data.</text>
</comment>
<name>A0AAE1GYP5_9NEOP</name>
<proteinExistence type="predicted"/>
<sequence>MQVFLGITAPRTSAPCAAPGGPVASPAARPGPAAQPASTPPRGPASPPPAQRGASRRSPAAGHLQQVSARPRPAPPSLTPRLAALKKARRTNS</sequence>
<accession>A0AAE1GYP5</accession>
<feature type="non-terminal residue" evidence="2">
    <location>
        <position position="93"/>
    </location>
</feature>
<protein>
    <submittedName>
        <fullName evidence="2">DNA translocase FtsK</fullName>
    </submittedName>
</protein>
<feature type="region of interest" description="Disordered" evidence="1">
    <location>
        <begin position="1"/>
        <end position="93"/>
    </location>
</feature>
<dbReference type="AlphaFoldDB" id="A0AAE1GYP5"/>